<gene>
    <name evidence="1" type="ORF">FAZ97_32715</name>
</gene>
<dbReference type="EMBL" id="CP046912">
    <property type="protein sequence ID" value="QGZ59732.1"/>
    <property type="molecule type" value="Genomic_DNA"/>
</dbReference>
<keyword evidence="2" id="KW-1185">Reference proteome</keyword>
<dbReference type="Proteomes" id="UP000434209">
    <property type="component" value="Chromosome 4"/>
</dbReference>
<sequence>MANNLIVAIFNNAAIAEKACQDFKDYAEKGQGFTIHSGVVVEKRTDGKLSVLERQSRSFWGTTIGAATGALIGSLGGPAGSILGFVVGASAGLTGHALRDLLDSELVNAISAKLTPGSAAVILEADEPSPFAVDNVVSGYGGSVHRKAYPE</sequence>
<name>A0A7Z2GDG1_9BURK</name>
<organism evidence="1 2">
    <name type="scientific">Paraburkholderia acidiphila</name>
    <dbReference type="NCBI Taxonomy" id="2571747"/>
    <lineage>
        <taxon>Bacteria</taxon>
        <taxon>Pseudomonadati</taxon>
        <taxon>Pseudomonadota</taxon>
        <taxon>Betaproteobacteria</taxon>
        <taxon>Burkholderiales</taxon>
        <taxon>Burkholderiaceae</taxon>
        <taxon>Paraburkholderia</taxon>
    </lineage>
</organism>
<dbReference type="OrthoDB" id="9007245at2"/>
<accession>A0A7Z2GDG1</accession>
<dbReference type="AlphaFoldDB" id="A0A7Z2GDG1"/>
<dbReference type="RefSeq" id="WP_158762909.1">
    <property type="nucleotide sequence ID" value="NZ_CP046912.1"/>
</dbReference>
<dbReference type="Pfam" id="PF06897">
    <property type="entry name" value="DUF1269"/>
    <property type="match status" value="1"/>
</dbReference>
<evidence type="ECO:0000313" key="1">
    <source>
        <dbReference type="EMBL" id="QGZ59732.1"/>
    </source>
</evidence>
<proteinExistence type="predicted"/>
<protein>
    <submittedName>
        <fullName evidence="1">DUF1269 domain-containing protein</fullName>
    </submittedName>
</protein>
<reference evidence="1 2" key="1">
    <citation type="submission" date="2019-12" db="EMBL/GenBank/DDBJ databases">
        <title>Paraburkholderia acidiphila 7Q-K02 sp. nov and Paraburkholderia acidisoli DHF22 sp. nov., two strains isolated from forest soil.</title>
        <authorList>
            <person name="Gao Z."/>
            <person name="Qiu L."/>
        </authorList>
    </citation>
    <scope>NUCLEOTIDE SEQUENCE [LARGE SCALE GENOMIC DNA]</scope>
    <source>
        <strain evidence="1 2">7Q-K02</strain>
    </source>
</reference>
<evidence type="ECO:0000313" key="2">
    <source>
        <dbReference type="Proteomes" id="UP000434209"/>
    </source>
</evidence>
<dbReference type="InterPro" id="IPR009200">
    <property type="entry name" value="DUF1269_membrane"/>
</dbReference>
<dbReference type="KEGG" id="pacp:FAZ97_32715"/>